<keyword evidence="3" id="KW-1185">Reference proteome</keyword>
<dbReference type="AlphaFoldDB" id="A0A8A4TKU6"/>
<dbReference type="RefSeq" id="WP_237379455.1">
    <property type="nucleotide sequence ID" value="NZ_CP071793.1"/>
</dbReference>
<accession>A0A8A4TKU6</accession>
<organism evidence="2 3">
    <name type="scientific">Sulfidibacter corallicola</name>
    <dbReference type="NCBI Taxonomy" id="2818388"/>
    <lineage>
        <taxon>Bacteria</taxon>
        <taxon>Pseudomonadati</taxon>
        <taxon>Acidobacteriota</taxon>
        <taxon>Holophagae</taxon>
        <taxon>Acanthopleuribacterales</taxon>
        <taxon>Acanthopleuribacteraceae</taxon>
        <taxon>Sulfidibacter</taxon>
    </lineage>
</organism>
<dbReference type="EMBL" id="CP071793">
    <property type="protein sequence ID" value="QTD49824.1"/>
    <property type="molecule type" value="Genomic_DNA"/>
</dbReference>
<evidence type="ECO:0000313" key="3">
    <source>
        <dbReference type="Proteomes" id="UP000663929"/>
    </source>
</evidence>
<name>A0A8A4TKU6_SULCO</name>
<gene>
    <name evidence="2" type="ORF">J3U87_29935</name>
</gene>
<dbReference type="Proteomes" id="UP000663929">
    <property type="component" value="Chromosome"/>
</dbReference>
<dbReference type="KEGG" id="scor:J3U87_29935"/>
<evidence type="ECO:0000313" key="2">
    <source>
        <dbReference type="EMBL" id="QTD49824.1"/>
    </source>
</evidence>
<evidence type="ECO:0000256" key="1">
    <source>
        <dbReference type="SAM" id="MobiDB-lite"/>
    </source>
</evidence>
<protein>
    <submittedName>
        <fullName evidence="2">Uncharacterized protein</fullName>
    </submittedName>
</protein>
<proteinExistence type="predicted"/>
<reference evidence="2" key="1">
    <citation type="submission" date="2021-03" db="EMBL/GenBank/DDBJ databases">
        <title>Acanthopleuribacteraceae sp. M133.</title>
        <authorList>
            <person name="Wang G."/>
        </authorList>
    </citation>
    <scope>NUCLEOTIDE SEQUENCE</scope>
    <source>
        <strain evidence="2">M133</strain>
    </source>
</reference>
<feature type="region of interest" description="Disordered" evidence="1">
    <location>
        <begin position="1"/>
        <end position="30"/>
    </location>
</feature>
<sequence length="194" mass="21818">MIKFFRSKKSPDKASNPGESPSDLPNTDPRPRHYTFGHLVIPQISMRDPMTFFAALRMDTRNFLQYLCDVNDDITKKEKDPFFIAPDDIEVRPTSIQPFPCVLLKLPEPKFPVEVHFVAVVLKVAPGMASEAHLQQGEKPPIRIFTLEKALPDQAESETVLGEWHDEAHLNHGPGPAPVADDFLHRVAALMVSE</sequence>